<evidence type="ECO:0000256" key="16">
    <source>
        <dbReference type="ARBA" id="ARBA00044317"/>
    </source>
</evidence>
<reference evidence="18" key="2">
    <citation type="submission" date="2025-09" db="UniProtKB">
        <authorList>
            <consortium name="Ensembl"/>
        </authorList>
    </citation>
    <scope>IDENTIFICATION</scope>
</reference>
<evidence type="ECO:0000256" key="10">
    <source>
        <dbReference type="ARBA" id="ARBA00023136"/>
    </source>
</evidence>
<evidence type="ECO:0000256" key="1">
    <source>
        <dbReference type="ARBA" id="ARBA00004141"/>
    </source>
</evidence>
<comment type="subcellular location">
    <subcellularLocation>
        <location evidence="1">Membrane</location>
        <topology evidence="1">Multi-pass membrane protein</topology>
    </subcellularLocation>
</comment>
<name>A0A3B5LTK7_9TELE</name>
<evidence type="ECO:0000256" key="12">
    <source>
        <dbReference type="ARBA" id="ARBA00024169"/>
    </source>
</evidence>
<evidence type="ECO:0000256" key="5">
    <source>
        <dbReference type="ARBA" id="ARBA00022692"/>
    </source>
</evidence>
<feature type="transmembrane region" description="Helical" evidence="17">
    <location>
        <begin position="299"/>
        <end position="319"/>
    </location>
</feature>
<feature type="transmembrane region" description="Helical" evidence="17">
    <location>
        <begin position="376"/>
        <end position="399"/>
    </location>
</feature>
<feature type="transmembrane region" description="Helical" evidence="17">
    <location>
        <begin position="66"/>
        <end position="88"/>
    </location>
</feature>
<organism evidence="18 19">
    <name type="scientific">Xiphophorus couchianus</name>
    <name type="common">Monterrey platyfish</name>
    <dbReference type="NCBI Taxonomy" id="32473"/>
    <lineage>
        <taxon>Eukaryota</taxon>
        <taxon>Metazoa</taxon>
        <taxon>Chordata</taxon>
        <taxon>Craniata</taxon>
        <taxon>Vertebrata</taxon>
        <taxon>Euteleostomi</taxon>
        <taxon>Actinopterygii</taxon>
        <taxon>Neopterygii</taxon>
        <taxon>Teleostei</taxon>
        <taxon>Neoteleostei</taxon>
        <taxon>Acanthomorphata</taxon>
        <taxon>Ovalentaria</taxon>
        <taxon>Atherinomorphae</taxon>
        <taxon>Cyprinodontiformes</taxon>
        <taxon>Poeciliidae</taxon>
        <taxon>Poeciliinae</taxon>
        <taxon>Xiphophorus</taxon>
    </lineage>
</organism>
<dbReference type="Pfam" id="PF06736">
    <property type="entry name" value="TMEM175"/>
    <property type="match status" value="2"/>
</dbReference>
<dbReference type="PANTHER" id="PTHR31462">
    <property type="entry name" value="ENDOSOMAL/LYSOSOMAL POTASSIUM CHANNEL TMEM175"/>
    <property type="match status" value="1"/>
</dbReference>
<accession>A0A3B5LTK7</accession>
<keyword evidence="4" id="KW-0633">Potassium transport</keyword>
<dbReference type="GO" id="GO:0016020">
    <property type="term" value="C:membrane"/>
    <property type="evidence" value="ECO:0007669"/>
    <property type="project" value="UniProtKB-SubCell"/>
</dbReference>
<feature type="transmembrane region" description="Helical" evidence="17">
    <location>
        <begin position="411"/>
        <end position="433"/>
    </location>
</feature>
<dbReference type="GO" id="GO:0005267">
    <property type="term" value="F:potassium channel activity"/>
    <property type="evidence" value="ECO:0007669"/>
    <property type="project" value="UniProtKB-KW"/>
</dbReference>
<dbReference type="STRING" id="32473.ENSXCOP00000014447"/>
<evidence type="ECO:0000256" key="8">
    <source>
        <dbReference type="ARBA" id="ARBA00022989"/>
    </source>
</evidence>
<dbReference type="Ensembl" id="ENSXCOT00000014632.1">
    <property type="protein sequence ID" value="ENSXCOP00000014447.1"/>
    <property type="gene ID" value="ENSXCOG00000010956.1"/>
</dbReference>
<evidence type="ECO:0000313" key="18">
    <source>
        <dbReference type="Ensembl" id="ENSXCOP00000014447.1"/>
    </source>
</evidence>
<evidence type="ECO:0000313" key="19">
    <source>
        <dbReference type="Proteomes" id="UP000261380"/>
    </source>
</evidence>
<feature type="transmembrane region" description="Helical" evidence="17">
    <location>
        <begin position="266"/>
        <end position="287"/>
    </location>
</feature>
<evidence type="ECO:0000256" key="7">
    <source>
        <dbReference type="ARBA" id="ARBA00022958"/>
    </source>
</evidence>
<evidence type="ECO:0000256" key="4">
    <source>
        <dbReference type="ARBA" id="ARBA00022538"/>
    </source>
</evidence>
<keyword evidence="7" id="KW-0630">Potassium</keyword>
<evidence type="ECO:0000256" key="15">
    <source>
        <dbReference type="ARBA" id="ARBA00034544"/>
    </source>
</evidence>
<evidence type="ECO:0000256" key="11">
    <source>
        <dbReference type="ARBA" id="ARBA00023303"/>
    </source>
</evidence>
<evidence type="ECO:0000256" key="14">
    <source>
        <dbReference type="ARBA" id="ARBA00034430"/>
    </source>
</evidence>
<comment type="catalytic activity">
    <reaction evidence="12">
        <text>H(+)(in) = H(+)(out)</text>
        <dbReference type="Rhea" id="RHEA:34979"/>
        <dbReference type="ChEBI" id="CHEBI:15378"/>
    </reaction>
</comment>
<dbReference type="GeneTree" id="ENSGT00390000015667"/>
<feature type="transmembrane region" description="Helical" evidence="17">
    <location>
        <begin position="331"/>
        <end position="355"/>
    </location>
</feature>
<evidence type="ECO:0000256" key="3">
    <source>
        <dbReference type="ARBA" id="ARBA00022448"/>
    </source>
</evidence>
<keyword evidence="3" id="KW-0813">Transport</keyword>
<sequence length="460" mass="51942">MTDISSNPDSYLQILPVAHTKVEDNESVQLLLTTKIAVYLMTFLIVTVAWAAHIRLFQVIVHIDDCLALLNLVSTINFPSALQFSLMATFPENVLGILLFCGCVMVIGVIQSVIVLYAFSRPFLLNEQIQISDNLTYYKHHILQVIMRVPIMCFFASIFSFIFFQLSYVLLAIIIFLPYISQSLKWCRSKAIGRNETPDSMLFYTYLPNEPLSKERVEAFSDGVYAIVATLLILDICEDNVPDPAVVQKQFGGSLVAALQAYGPEYLAYFGSFATVGLLWFVHHSLFLHVTKTTRFMGLLNTFSLAFVGGLPLAYQLTHEFPRNSQNELEAIQISCVIVFFAGIFQLSIWVVALYNEQETLHPYVWYGGREHVFMLAKLALYPCVALGTFFLSCILSKFSTSIFHLMEITVPFAFLVLRLLVRIGLALLRFIFCPNRSDLTTVVDDEADETRVPFNAVVT</sequence>
<protein>
    <recommendedName>
        <fullName evidence="15">Endosomal/lysosomal proton channel TMEM175</fullName>
    </recommendedName>
    <alternativeName>
        <fullName evidence="16">Potassium channel TMEM175</fullName>
    </alternativeName>
    <alternativeName>
        <fullName evidence="13">Transmembrane protein 175</fullName>
    </alternativeName>
</protein>
<feature type="transmembrane region" description="Helical" evidence="17">
    <location>
        <begin position="149"/>
        <end position="180"/>
    </location>
</feature>
<dbReference type="PANTHER" id="PTHR31462:SF5">
    <property type="entry name" value="ENDOSOMAL_LYSOSOMAL PROTON CHANNEL TMEM175"/>
    <property type="match status" value="1"/>
</dbReference>
<keyword evidence="9" id="KW-0406">Ion transport</keyword>
<evidence type="ECO:0000256" key="9">
    <source>
        <dbReference type="ARBA" id="ARBA00023065"/>
    </source>
</evidence>
<dbReference type="Proteomes" id="UP000261380">
    <property type="component" value="Unplaced"/>
</dbReference>
<proteinExistence type="inferred from homology"/>
<evidence type="ECO:0000256" key="17">
    <source>
        <dbReference type="SAM" id="Phobius"/>
    </source>
</evidence>
<keyword evidence="8 17" id="KW-1133">Transmembrane helix</keyword>
<comment type="catalytic activity">
    <reaction evidence="14">
        <text>K(+)(in) = K(+)(out)</text>
        <dbReference type="Rhea" id="RHEA:29463"/>
        <dbReference type="ChEBI" id="CHEBI:29103"/>
    </reaction>
</comment>
<evidence type="ECO:0000256" key="6">
    <source>
        <dbReference type="ARBA" id="ARBA00022826"/>
    </source>
</evidence>
<evidence type="ECO:0000256" key="13">
    <source>
        <dbReference type="ARBA" id="ARBA00030477"/>
    </source>
</evidence>
<feature type="transmembrane region" description="Helical" evidence="17">
    <location>
        <begin position="36"/>
        <end position="54"/>
    </location>
</feature>
<keyword evidence="5 17" id="KW-0812">Transmembrane</keyword>
<comment type="similarity">
    <text evidence="2">Belongs to the TMEM175 family.</text>
</comment>
<keyword evidence="11" id="KW-0407">Ion channel</keyword>
<dbReference type="InterPro" id="IPR010617">
    <property type="entry name" value="TMEM175-like"/>
</dbReference>
<keyword evidence="19" id="KW-1185">Reference proteome</keyword>
<reference evidence="18" key="1">
    <citation type="submission" date="2025-08" db="UniProtKB">
        <authorList>
            <consortium name="Ensembl"/>
        </authorList>
    </citation>
    <scope>IDENTIFICATION</scope>
</reference>
<evidence type="ECO:0000256" key="2">
    <source>
        <dbReference type="ARBA" id="ARBA00006920"/>
    </source>
</evidence>
<dbReference type="GO" id="GO:0015252">
    <property type="term" value="F:proton channel activity"/>
    <property type="evidence" value="ECO:0007669"/>
    <property type="project" value="InterPro"/>
</dbReference>
<feature type="transmembrane region" description="Helical" evidence="17">
    <location>
        <begin position="94"/>
        <end position="119"/>
    </location>
</feature>
<keyword evidence="6" id="KW-0631">Potassium channel</keyword>
<keyword evidence="10 17" id="KW-0472">Membrane</keyword>
<dbReference type="AlphaFoldDB" id="A0A3B5LTK7"/>